<name>A0A9P5PPG1_9AGAR</name>
<protein>
    <submittedName>
        <fullName evidence="3">Uncharacterized protein</fullName>
    </submittedName>
</protein>
<evidence type="ECO:0000256" key="1">
    <source>
        <dbReference type="SAM" id="MobiDB-lite"/>
    </source>
</evidence>
<evidence type="ECO:0000313" key="4">
    <source>
        <dbReference type="Proteomes" id="UP000772434"/>
    </source>
</evidence>
<dbReference type="AlphaFoldDB" id="A0A9P5PPG1"/>
<keyword evidence="2" id="KW-0732">Signal</keyword>
<gene>
    <name evidence="3" type="ORF">BDP27DRAFT_1365184</name>
</gene>
<feature type="region of interest" description="Disordered" evidence="1">
    <location>
        <begin position="186"/>
        <end position="250"/>
    </location>
</feature>
<organism evidence="3 4">
    <name type="scientific">Rhodocollybia butyracea</name>
    <dbReference type="NCBI Taxonomy" id="206335"/>
    <lineage>
        <taxon>Eukaryota</taxon>
        <taxon>Fungi</taxon>
        <taxon>Dikarya</taxon>
        <taxon>Basidiomycota</taxon>
        <taxon>Agaricomycotina</taxon>
        <taxon>Agaricomycetes</taxon>
        <taxon>Agaricomycetidae</taxon>
        <taxon>Agaricales</taxon>
        <taxon>Marasmiineae</taxon>
        <taxon>Omphalotaceae</taxon>
        <taxon>Rhodocollybia</taxon>
    </lineage>
</organism>
<dbReference type="Proteomes" id="UP000772434">
    <property type="component" value="Unassembled WGS sequence"/>
</dbReference>
<comment type="caution">
    <text evidence="3">The sequence shown here is derived from an EMBL/GenBank/DDBJ whole genome shotgun (WGS) entry which is preliminary data.</text>
</comment>
<feature type="compositionally biased region" description="Basic and acidic residues" evidence="1">
    <location>
        <begin position="227"/>
        <end position="238"/>
    </location>
</feature>
<keyword evidence="4" id="KW-1185">Reference proteome</keyword>
<dbReference type="EMBL" id="JADNRY010000078">
    <property type="protein sequence ID" value="KAF9067078.1"/>
    <property type="molecule type" value="Genomic_DNA"/>
</dbReference>
<proteinExistence type="predicted"/>
<sequence length="250" mass="27847">MLMAPRIHCLSLVFFSVLIFSVHGMPHKIQPHEQEYVVTIFSEDYAPILKGVLISTKIQITQVIKGKLKSPDDPKFTPEYNAEKMTRGQSGATRERVDFAVNGGTLCNKHPCFGWMKYDATILGSLFWVKDVTTNPHGHRTGNWDSWDHWGDSEALHGIAEGLNTKFKATQNDWLDKWYGVTQPGLESWKKPSTKSGLKRKKGDESEEETGKGGSKGRKKAKGTVTKNHESAPPHQKGEQAVVLTSSALS</sequence>
<reference evidence="3" key="1">
    <citation type="submission" date="2020-11" db="EMBL/GenBank/DDBJ databases">
        <authorList>
            <consortium name="DOE Joint Genome Institute"/>
            <person name="Ahrendt S."/>
            <person name="Riley R."/>
            <person name="Andreopoulos W."/>
            <person name="Labutti K."/>
            <person name="Pangilinan J."/>
            <person name="Ruiz-Duenas F.J."/>
            <person name="Barrasa J.M."/>
            <person name="Sanchez-Garcia M."/>
            <person name="Camarero S."/>
            <person name="Miyauchi S."/>
            <person name="Serrano A."/>
            <person name="Linde D."/>
            <person name="Babiker R."/>
            <person name="Drula E."/>
            <person name="Ayuso-Fernandez I."/>
            <person name="Pacheco R."/>
            <person name="Padilla G."/>
            <person name="Ferreira P."/>
            <person name="Barriuso J."/>
            <person name="Kellner H."/>
            <person name="Castanera R."/>
            <person name="Alfaro M."/>
            <person name="Ramirez L."/>
            <person name="Pisabarro A.G."/>
            <person name="Kuo A."/>
            <person name="Tritt A."/>
            <person name="Lipzen A."/>
            <person name="He G."/>
            <person name="Yan M."/>
            <person name="Ng V."/>
            <person name="Cullen D."/>
            <person name="Martin F."/>
            <person name="Rosso M.-N."/>
            <person name="Henrissat B."/>
            <person name="Hibbett D."/>
            <person name="Martinez A.T."/>
            <person name="Grigoriev I.V."/>
        </authorList>
    </citation>
    <scope>NUCLEOTIDE SEQUENCE</scope>
    <source>
        <strain evidence="3">AH 40177</strain>
    </source>
</reference>
<accession>A0A9P5PPG1</accession>
<evidence type="ECO:0000313" key="3">
    <source>
        <dbReference type="EMBL" id="KAF9067078.1"/>
    </source>
</evidence>
<evidence type="ECO:0000256" key="2">
    <source>
        <dbReference type="SAM" id="SignalP"/>
    </source>
</evidence>
<feature type="signal peptide" evidence="2">
    <location>
        <begin position="1"/>
        <end position="24"/>
    </location>
</feature>
<feature type="chain" id="PRO_5040359404" evidence="2">
    <location>
        <begin position="25"/>
        <end position="250"/>
    </location>
</feature>